<evidence type="ECO:0000256" key="12">
    <source>
        <dbReference type="ARBA" id="ARBA00023012"/>
    </source>
</evidence>
<evidence type="ECO:0000256" key="8">
    <source>
        <dbReference type="ARBA" id="ARBA00022741"/>
    </source>
</evidence>
<dbReference type="SUPFAM" id="SSF158472">
    <property type="entry name" value="HAMP domain-like"/>
    <property type="match status" value="1"/>
</dbReference>
<feature type="transmembrane region" description="Helical" evidence="14">
    <location>
        <begin position="22"/>
        <end position="42"/>
    </location>
</feature>
<dbReference type="SMART" id="SM00388">
    <property type="entry name" value="HisKA"/>
    <property type="match status" value="1"/>
</dbReference>
<dbReference type="Pfam" id="PF00672">
    <property type="entry name" value="HAMP"/>
    <property type="match status" value="1"/>
</dbReference>
<dbReference type="InterPro" id="IPR004358">
    <property type="entry name" value="Sig_transdc_His_kin-like_C"/>
</dbReference>
<feature type="domain" description="Histidine kinase" evidence="15">
    <location>
        <begin position="286"/>
        <end position="501"/>
    </location>
</feature>
<comment type="caution">
    <text evidence="18">The sequence shown here is derived from an EMBL/GenBank/DDBJ whole genome shotgun (WGS) entry which is preliminary data.</text>
</comment>
<comment type="catalytic activity">
    <reaction evidence="1">
        <text>ATP + protein L-histidine = ADP + protein N-phospho-L-histidine.</text>
        <dbReference type="EC" id="2.7.13.3"/>
    </reaction>
</comment>
<evidence type="ECO:0000313" key="20">
    <source>
        <dbReference type="Proteomes" id="UP000236165"/>
    </source>
</evidence>
<dbReference type="InterPro" id="IPR003594">
    <property type="entry name" value="HATPase_dom"/>
</dbReference>
<dbReference type="PRINTS" id="PR00344">
    <property type="entry name" value="BCTRLSENSOR"/>
</dbReference>
<dbReference type="FunFam" id="3.30.565.10:FF:000006">
    <property type="entry name" value="Sensor histidine kinase WalK"/>
    <property type="match status" value="1"/>
</dbReference>
<keyword evidence="11 14" id="KW-1133">Transmembrane helix</keyword>
<dbReference type="SUPFAM" id="SSF55874">
    <property type="entry name" value="ATPase domain of HSP90 chaperone/DNA topoisomerase II/histidine kinase"/>
    <property type="match status" value="1"/>
</dbReference>
<dbReference type="InterPro" id="IPR003661">
    <property type="entry name" value="HisK_dim/P_dom"/>
</dbReference>
<dbReference type="Gene3D" id="6.10.340.10">
    <property type="match status" value="1"/>
</dbReference>
<evidence type="ECO:0000256" key="2">
    <source>
        <dbReference type="ARBA" id="ARBA00004651"/>
    </source>
</evidence>
<dbReference type="SUPFAM" id="SSF47384">
    <property type="entry name" value="Homodimeric domain of signal transducing histidine kinase"/>
    <property type="match status" value="1"/>
</dbReference>
<dbReference type="Proteomes" id="UP000236165">
    <property type="component" value="Unassembled WGS sequence"/>
</dbReference>
<dbReference type="InterPro" id="IPR003660">
    <property type="entry name" value="HAMP_dom"/>
</dbReference>
<evidence type="ECO:0000256" key="4">
    <source>
        <dbReference type="ARBA" id="ARBA00022475"/>
    </source>
</evidence>
<organism evidence="18 20">
    <name type="scientific">Bacillus mycoides</name>
    <dbReference type="NCBI Taxonomy" id="1405"/>
    <lineage>
        <taxon>Bacteria</taxon>
        <taxon>Bacillati</taxon>
        <taxon>Bacillota</taxon>
        <taxon>Bacilli</taxon>
        <taxon>Bacillales</taxon>
        <taxon>Bacillaceae</taxon>
        <taxon>Bacillus</taxon>
        <taxon>Bacillus cereus group</taxon>
    </lineage>
</organism>
<proteinExistence type="predicted"/>
<gene>
    <name evidence="18" type="primary">phoR_13</name>
    <name evidence="18" type="ORF">BACWE_61520</name>
    <name evidence="17" type="ORF">III_04761</name>
</gene>
<name>A0AAP8GTJ9_BACMY</name>
<accession>A0AAP8GTJ9</accession>
<keyword evidence="10" id="KW-0067">ATP-binding</keyword>
<dbReference type="FunFam" id="1.10.287.130:FF:000046">
    <property type="entry name" value="Two-component sensor histidine kinase"/>
    <property type="match status" value="1"/>
</dbReference>
<dbReference type="GO" id="GO:0005886">
    <property type="term" value="C:plasma membrane"/>
    <property type="evidence" value="ECO:0007669"/>
    <property type="project" value="UniProtKB-SubCell"/>
</dbReference>
<dbReference type="GO" id="GO:0000155">
    <property type="term" value="F:phosphorelay sensor kinase activity"/>
    <property type="evidence" value="ECO:0007669"/>
    <property type="project" value="InterPro"/>
</dbReference>
<evidence type="ECO:0000256" key="9">
    <source>
        <dbReference type="ARBA" id="ARBA00022777"/>
    </source>
</evidence>
<dbReference type="EMBL" id="MKZQ01000096">
    <property type="protein sequence ID" value="PJN59664.1"/>
    <property type="molecule type" value="Genomic_DNA"/>
</dbReference>
<reference evidence="17 19" key="1">
    <citation type="submission" date="2012-04" db="EMBL/GenBank/DDBJ databases">
        <title>The Genome Sequence of Bacillus cereus VD078.</title>
        <authorList>
            <consortium name="The Broad Institute Genome Sequencing Platform"/>
            <consortium name="The Broad Institute Genome Sequencing Center for Infectious Disease"/>
            <person name="Feldgarden M."/>
            <person name="Van der Auwera G.A."/>
            <person name="Mahillon J."/>
            <person name="Duprez V."/>
            <person name="Timmery S."/>
            <person name="Mattelet C."/>
            <person name="Dierick K."/>
            <person name="Sun M."/>
            <person name="Yu Z."/>
            <person name="Zhu L."/>
            <person name="Hu X."/>
            <person name="Shank E.B."/>
            <person name="Swiecicka I."/>
            <person name="Hansen B.M."/>
            <person name="Andrup L."/>
            <person name="Young S.K."/>
            <person name="Zeng Q."/>
            <person name="Gargeya S."/>
            <person name="Fitzgerald M."/>
            <person name="Haas B."/>
            <person name="Abouelleil A."/>
            <person name="Alvarado L."/>
            <person name="Arachchi H.M."/>
            <person name="Berlin A."/>
            <person name="Chapman S.B."/>
            <person name="Goldberg J."/>
            <person name="Griggs A."/>
            <person name="Gujja S."/>
            <person name="Hansen M."/>
            <person name="Howarth C."/>
            <person name="Imamovic A."/>
            <person name="Larimer J."/>
            <person name="McCowen C."/>
            <person name="Montmayeur A."/>
            <person name="Murphy C."/>
            <person name="Neiman D."/>
            <person name="Pearson M."/>
            <person name="Priest M."/>
            <person name="Roberts A."/>
            <person name="Saif S."/>
            <person name="Shea T."/>
            <person name="Sisk P."/>
            <person name="Sykes S."/>
            <person name="Wortman J."/>
            <person name="Nusbaum C."/>
            <person name="Birren B."/>
        </authorList>
    </citation>
    <scope>NUCLEOTIDE SEQUENCE [LARGE SCALE GENOMIC DNA]</scope>
    <source>
        <strain evidence="17 19">VD078</strain>
    </source>
</reference>
<dbReference type="PROSITE" id="PS50885">
    <property type="entry name" value="HAMP"/>
    <property type="match status" value="1"/>
</dbReference>
<evidence type="ECO:0000313" key="19">
    <source>
        <dbReference type="Proteomes" id="UP000006976"/>
    </source>
</evidence>
<protein>
    <recommendedName>
        <fullName evidence="3">histidine kinase</fullName>
        <ecNumber evidence="3">2.7.13.3</ecNumber>
    </recommendedName>
</protein>
<sequence>MTTGPLYEIRYGEKMSKLSLKVGTYFLILALCIETIAFVSFYKNLSNIRIEEETLALLEKGNRYSKMIKNRAKWGAYSKERQLTESAEHSKRPKRAVYPEFDINTEAEHLVESELIANSDIAIIITDNNGKIISTSEPVTKEMQKQLTCKTETIPEGGLIVEKNWKKSKFISTVSPLEIQGFQGKLYMLLKTSFLENMLLKLMNQFLIISVLTIILTTISVFVFSRVITEPLIKMKRATEKMSKLNKPIQLGIKRNDELGSLAKTIEDLSSELTYMKKERNEFLASVAHELLTPLTYMKGYAKVAKRDSLTKEEREEYLQIIEDETDSVTDLVQDLFMLVQLEQHQFVIKKQKVILKPFLERMVEKTKTTLTNKQMQLHVHCKDDLEVCIDERRMEQVMLNLLHNAYQHSPENTSIIIRVLTSANTFTISVQDEGEGIPKEDIPHVFDRFYRVDKSRTRATGGKGIGLAVAKEIVELHNGSIEVKSELEVGTEFIIELPFV</sequence>
<dbReference type="CDD" id="cd00082">
    <property type="entry name" value="HisKA"/>
    <property type="match status" value="1"/>
</dbReference>
<reference evidence="18 20" key="2">
    <citation type="submission" date="2016-10" db="EMBL/GenBank/DDBJ databases">
        <title>Genome Sequence of Bacillus weihenstephanensis GM6LP.</title>
        <authorList>
            <person name="Poehlein A."/>
            <person name="Wemheuer F."/>
            <person name="Hollensteiner J."/>
            <person name="Wemheuer B."/>
        </authorList>
    </citation>
    <scope>NUCLEOTIDE SEQUENCE [LARGE SCALE GENOMIC DNA]</scope>
    <source>
        <strain evidence="18 20">GM6LP</strain>
    </source>
</reference>
<evidence type="ECO:0000256" key="7">
    <source>
        <dbReference type="ARBA" id="ARBA00022692"/>
    </source>
</evidence>
<feature type="domain" description="HAMP" evidence="16">
    <location>
        <begin position="226"/>
        <end position="278"/>
    </location>
</feature>
<dbReference type="PROSITE" id="PS50109">
    <property type="entry name" value="HIS_KIN"/>
    <property type="match status" value="1"/>
</dbReference>
<dbReference type="InterPro" id="IPR036097">
    <property type="entry name" value="HisK_dim/P_sf"/>
</dbReference>
<evidence type="ECO:0000256" key="5">
    <source>
        <dbReference type="ARBA" id="ARBA00022553"/>
    </source>
</evidence>
<dbReference type="CDD" id="cd00075">
    <property type="entry name" value="HATPase"/>
    <property type="match status" value="1"/>
</dbReference>
<keyword evidence="4" id="KW-1003">Cell membrane</keyword>
<evidence type="ECO:0000259" key="16">
    <source>
        <dbReference type="PROSITE" id="PS50885"/>
    </source>
</evidence>
<dbReference type="PANTHER" id="PTHR45528:SF1">
    <property type="entry name" value="SENSOR HISTIDINE KINASE CPXA"/>
    <property type="match status" value="1"/>
</dbReference>
<dbReference type="AlphaFoldDB" id="A0AAP8GTJ9"/>
<feature type="transmembrane region" description="Helical" evidence="14">
    <location>
        <begin position="206"/>
        <end position="228"/>
    </location>
</feature>
<evidence type="ECO:0000256" key="10">
    <source>
        <dbReference type="ARBA" id="ARBA00022840"/>
    </source>
</evidence>
<dbReference type="Pfam" id="PF00512">
    <property type="entry name" value="HisKA"/>
    <property type="match status" value="1"/>
</dbReference>
<comment type="subcellular location">
    <subcellularLocation>
        <location evidence="2">Cell membrane</location>
        <topology evidence="2">Multi-pass membrane protein</topology>
    </subcellularLocation>
</comment>
<dbReference type="InterPro" id="IPR036890">
    <property type="entry name" value="HATPase_C_sf"/>
</dbReference>
<dbReference type="EMBL" id="AHEV01000031">
    <property type="protein sequence ID" value="EJR34881.1"/>
    <property type="molecule type" value="Genomic_DNA"/>
</dbReference>
<evidence type="ECO:0000256" key="11">
    <source>
        <dbReference type="ARBA" id="ARBA00022989"/>
    </source>
</evidence>
<dbReference type="Gene3D" id="3.30.565.10">
    <property type="entry name" value="Histidine kinase-like ATPase, C-terminal domain"/>
    <property type="match status" value="1"/>
</dbReference>
<dbReference type="PANTHER" id="PTHR45528">
    <property type="entry name" value="SENSOR HISTIDINE KINASE CPXA"/>
    <property type="match status" value="1"/>
</dbReference>
<dbReference type="CDD" id="cd06225">
    <property type="entry name" value="HAMP"/>
    <property type="match status" value="1"/>
</dbReference>
<dbReference type="Proteomes" id="UP000006976">
    <property type="component" value="Unassembled WGS sequence"/>
</dbReference>
<dbReference type="SMART" id="SM00304">
    <property type="entry name" value="HAMP"/>
    <property type="match status" value="1"/>
</dbReference>
<evidence type="ECO:0000256" key="13">
    <source>
        <dbReference type="ARBA" id="ARBA00023136"/>
    </source>
</evidence>
<evidence type="ECO:0000313" key="18">
    <source>
        <dbReference type="EMBL" id="PJN59664.1"/>
    </source>
</evidence>
<evidence type="ECO:0000313" key="17">
    <source>
        <dbReference type="EMBL" id="EJR34881.1"/>
    </source>
</evidence>
<evidence type="ECO:0000256" key="14">
    <source>
        <dbReference type="SAM" id="Phobius"/>
    </source>
</evidence>
<dbReference type="InterPro" id="IPR050398">
    <property type="entry name" value="HssS/ArlS-like"/>
</dbReference>
<dbReference type="EC" id="2.7.13.3" evidence="3"/>
<evidence type="ECO:0000259" key="15">
    <source>
        <dbReference type="PROSITE" id="PS50109"/>
    </source>
</evidence>
<keyword evidence="7 14" id="KW-0812">Transmembrane</keyword>
<keyword evidence="9" id="KW-0418">Kinase</keyword>
<dbReference type="Pfam" id="PF02518">
    <property type="entry name" value="HATPase_c"/>
    <property type="match status" value="1"/>
</dbReference>
<keyword evidence="5" id="KW-0597">Phosphoprotein</keyword>
<evidence type="ECO:0000256" key="3">
    <source>
        <dbReference type="ARBA" id="ARBA00012438"/>
    </source>
</evidence>
<keyword evidence="8" id="KW-0547">Nucleotide-binding</keyword>
<dbReference type="SMART" id="SM00387">
    <property type="entry name" value="HATPase_c"/>
    <property type="match status" value="1"/>
</dbReference>
<evidence type="ECO:0000256" key="6">
    <source>
        <dbReference type="ARBA" id="ARBA00022679"/>
    </source>
</evidence>
<evidence type="ECO:0000256" key="1">
    <source>
        <dbReference type="ARBA" id="ARBA00000085"/>
    </source>
</evidence>
<keyword evidence="13 14" id="KW-0472">Membrane</keyword>
<dbReference type="InterPro" id="IPR005467">
    <property type="entry name" value="His_kinase_dom"/>
</dbReference>
<keyword evidence="12" id="KW-0902">Two-component regulatory system</keyword>
<dbReference type="GO" id="GO:0005524">
    <property type="term" value="F:ATP binding"/>
    <property type="evidence" value="ECO:0007669"/>
    <property type="project" value="UniProtKB-KW"/>
</dbReference>
<keyword evidence="6 18" id="KW-0808">Transferase</keyword>
<dbReference type="Gene3D" id="1.10.287.130">
    <property type="match status" value="1"/>
</dbReference>